<evidence type="ECO:0000313" key="2">
    <source>
        <dbReference type="Proteomes" id="UP000800039"/>
    </source>
</evidence>
<dbReference type="OrthoDB" id="3796179at2759"/>
<keyword evidence="2" id="KW-1185">Reference proteome</keyword>
<dbReference type="GeneID" id="63844116"/>
<organism evidence="1 2">
    <name type="scientific">Cucurbitaria berberidis CBS 394.84</name>
    <dbReference type="NCBI Taxonomy" id="1168544"/>
    <lineage>
        <taxon>Eukaryota</taxon>
        <taxon>Fungi</taxon>
        <taxon>Dikarya</taxon>
        <taxon>Ascomycota</taxon>
        <taxon>Pezizomycotina</taxon>
        <taxon>Dothideomycetes</taxon>
        <taxon>Pleosporomycetidae</taxon>
        <taxon>Pleosporales</taxon>
        <taxon>Pleosporineae</taxon>
        <taxon>Cucurbitariaceae</taxon>
        <taxon>Cucurbitaria</taxon>
    </lineage>
</organism>
<gene>
    <name evidence="1" type="ORF">K460DRAFT_157839</name>
</gene>
<accession>A0A9P4L7A7</accession>
<evidence type="ECO:0000313" key="1">
    <source>
        <dbReference type="EMBL" id="KAF1844117.1"/>
    </source>
</evidence>
<sequence>MANSLKTFTKAELFEILDAKCPDALNSFPPPEAFEFVTKTRDGKDAVALKIGHHVTQSNRIVRNELYLEEYDTASQATGGAAPPPRLGEVRLFNDQGPFTYTCLYGKAIKNEERLQKLYQHLFYTTIDDAKMNMKIKNAKGFLGTEVFGKLNATGILRPWSDTIRALYRFVLVHCNHKENFEEFENANGNRQGVNALVRGLKKIAERTSIADGSEDVALHEEDYDEDSCWFRFLTRNLLYA</sequence>
<dbReference type="EMBL" id="ML976617">
    <property type="protein sequence ID" value="KAF1844117.1"/>
    <property type="molecule type" value="Genomic_DNA"/>
</dbReference>
<protein>
    <submittedName>
        <fullName evidence="1">Uncharacterized protein</fullName>
    </submittedName>
</protein>
<dbReference type="RefSeq" id="XP_040786680.1">
    <property type="nucleotide sequence ID" value="XM_040926864.1"/>
</dbReference>
<dbReference type="AlphaFoldDB" id="A0A9P4L7A7"/>
<proteinExistence type="predicted"/>
<comment type="caution">
    <text evidence="1">The sequence shown here is derived from an EMBL/GenBank/DDBJ whole genome shotgun (WGS) entry which is preliminary data.</text>
</comment>
<reference evidence="1" key="1">
    <citation type="submission" date="2020-01" db="EMBL/GenBank/DDBJ databases">
        <authorList>
            <consortium name="DOE Joint Genome Institute"/>
            <person name="Haridas S."/>
            <person name="Albert R."/>
            <person name="Binder M."/>
            <person name="Bloem J."/>
            <person name="Labutti K."/>
            <person name="Salamov A."/>
            <person name="Andreopoulos B."/>
            <person name="Baker S.E."/>
            <person name="Barry K."/>
            <person name="Bills G."/>
            <person name="Bluhm B.H."/>
            <person name="Cannon C."/>
            <person name="Castanera R."/>
            <person name="Culley D.E."/>
            <person name="Daum C."/>
            <person name="Ezra D."/>
            <person name="Gonzalez J.B."/>
            <person name="Henrissat B."/>
            <person name="Kuo A."/>
            <person name="Liang C."/>
            <person name="Lipzen A."/>
            <person name="Lutzoni F."/>
            <person name="Magnuson J."/>
            <person name="Mondo S."/>
            <person name="Nolan M."/>
            <person name="Ohm R."/>
            <person name="Pangilinan J."/>
            <person name="Park H.-J."/>
            <person name="Ramirez L."/>
            <person name="Alfaro M."/>
            <person name="Sun H."/>
            <person name="Tritt A."/>
            <person name="Yoshinaga Y."/>
            <person name="Zwiers L.-H."/>
            <person name="Turgeon B.G."/>
            <person name="Goodwin S.B."/>
            <person name="Spatafora J.W."/>
            <person name="Crous P.W."/>
            <person name="Grigoriev I.V."/>
        </authorList>
    </citation>
    <scope>NUCLEOTIDE SEQUENCE</scope>
    <source>
        <strain evidence="1">CBS 394.84</strain>
    </source>
</reference>
<dbReference type="Proteomes" id="UP000800039">
    <property type="component" value="Unassembled WGS sequence"/>
</dbReference>
<name>A0A9P4L7A7_9PLEO</name>